<dbReference type="InterPro" id="IPR036873">
    <property type="entry name" value="Rhodanese-like_dom_sf"/>
</dbReference>
<organism evidence="2 3">
    <name type="scientific">Methylobacterium gnaphalii</name>
    <dbReference type="NCBI Taxonomy" id="1010610"/>
    <lineage>
        <taxon>Bacteria</taxon>
        <taxon>Pseudomonadati</taxon>
        <taxon>Pseudomonadota</taxon>
        <taxon>Alphaproteobacteria</taxon>
        <taxon>Hyphomicrobiales</taxon>
        <taxon>Methylobacteriaceae</taxon>
        <taxon>Methylobacterium</taxon>
    </lineage>
</organism>
<reference evidence="2 3" key="1">
    <citation type="submission" date="2019-07" db="EMBL/GenBank/DDBJ databases">
        <title>Whole genome shotgun sequence of Methylobacterium gnaphalii NBRC 107716.</title>
        <authorList>
            <person name="Hosoyama A."/>
            <person name="Uohara A."/>
            <person name="Ohji S."/>
            <person name="Ichikawa N."/>
        </authorList>
    </citation>
    <scope>NUCLEOTIDE SEQUENCE [LARGE SCALE GENOMIC DNA]</scope>
    <source>
        <strain evidence="2 3">NBRC 107716</strain>
    </source>
</reference>
<dbReference type="AlphaFoldDB" id="A0A512JRE6"/>
<dbReference type="PROSITE" id="PS50206">
    <property type="entry name" value="RHODANESE_3"/>
    <property type="match status" value="1"/>
</dbReference>
<dbReference type="SUPFAM" id="SSF52821">
    <property type="entry name" value="Rhodanese/Cell cycle control phosphatase"/>
    <property type="match status" value="1"/>
</dbReference>
<proteinExistence type="predicted"/>
<dbReference type="InterPro" id="IPR001763">
    <property type="entry name" value="Rhodanese-like_dom"/>
</dbReference>
<comment type="caution">
    <text evidence="2">The sequence shown here is derived from an EMBL/GenBank/DDBJ whole genome shotgun (WGS) entry which is preliminary data.</text>
</comment>
<keyword evidence="3" id="KW-1185">Reference proteome</keyword>
<accession>A0A512JRE6</accession>
<dbReference type="Gene3D" id="3.40.250.10">
    <property type="entry name" value="Rhodanese-like domain"/>
    <property type="match status" value="1"/>
</dbReference>
<name>A0A512JRE6_9HYPH</name>
<evidence type="ECO:0000313" key="2">
    <source>
        <dbReference type="EMBL" id="GEP12482.1"/>
    </source>
</evidence>
<dbReference type="EMBL" id="BJZV01000044">
    <property type="protein sequence ID" value="GEP12482.1"/>
    <property type="molecule type" value="Genomic_DNA"/>
</dbReference>
<protein>
    <recommendedName>
        <fullName evidence="1">Rhodanese domain-containing protein</fullName>
    </recommendedName>
</protein>
<sequence>MLTGAGFVPGQRLVTHCDGGGRAALAALAAVQAGFTQLNAYYLSFADWAKDESCALIQG</sequence>
<feature type="domain" description="Rhodanese" evidence="1">
    <location>
        <begin position="9"/>
        <end position="53"/>
    </location>
</feature>
<evidence type="ECO:0000313" key="3">
    <source>
        <dbReference type="Proteomes" id="UP000321750"/>
    </source>
</evidence>
<dbReference type="Proteomes" id="UP000321750">
    <property type="component" value="Unassembled WGS sequence"/>
</dbReference>
<gene>
    <name evidence="2" type="ORF">MGN01_43270</name>
</gene>
<evidence type="ECO:0000259" key="1">
    <source>
        <dbReference type="PROSITE" id="PS50206"/>
    </source>
</evidence>